<feature type="non-terminal residue" evidence="1">
    <location>
        <position position="74"/>
    </location>
</feature>
<feature type="non-terminal residue" evidence="1">
    <location>
        <position position="1"/>
    </location>
</feature>
<keyword evidence="2" id="KW-1185">Reference proteome</keyword>
<evidence type="ECO:0000313" key="1">
    <source>
        <dbReference type="EMBL" id="CAG5128865.1"/>
    </source>
</evidence>
<organism evidence="1 2">
    <name type="scientific">Candidula unifasciata</name>
    <dbReference type="NCBI Taxonomy" id="100452"/>
    <lineage>
        <taxon>Eukaryota</taxon>
        <taxon>Metazoa</taxon>
        <taxon>Spiralia</taxon>
        <taxon>Lophotrochozoa</taxon>
        <taxon>Mollusca</taxon>
        <taxon>Gastropoda</taxon>
        <taxon>Heterobranchia</taxon>
        <taxon>Euthyneura</taxon>
        <taxon>Panpulmonata</taxon>
        <taxon>Eupulmonata</taxon>
        <taxon>Stylommatophora</taxon>
        <taxon>Helicina</taxon>
        <taxon>Helicoidea</taxon>
        <taxon>Geomitridae</taxon>
        <taxon>Candidula</taxon>
    </lineage>
</organism>
<sequence length="74" mass="8493">KSLDEYPKPEMPSENGLLEVLDSLVLLYHIAAHKQLGKLTEVKEHLSNARSVFEEKIIEQARQMVWIAKVIYSS</sequence>
<accession>A0A8S3ZM79</accession>
<reference evidence="1" key="1">
    <citation type="submission" date="2021-04" db="EMBL/GenBank/DDBJ databases">
        <authorList>
            <consortium name="Molecular Ecology Group"/>
        </authorList>
    </citation>
    <scope>NUCLEOTIDE SEQUENCE</scope>
</reference>
<dbReference type="AlphaFoldDB" id="A0A8S3ZM79"/>
<protein>
    <submittedName>
        <fullName evidence="1">Uncharacterized protein</fullName>
    </submittedName>
</protein>
<gene>
    <name evidence="1" type="ORF">CUNI_LOCUS14423</name>
</gene>
<comment type="caution">
    <text evidence="1">The sequence shown here is derived from an EMBL/GenBank/DDBJ whole genome shotgun (WGS) entry which is preliminary data.</text>
</comment>
<dbReference type="Proteomes" id="UP000678393">
    <property type="component" value="Unassembled WGS sequence"/>
</dbReference>
<dbReference type="EMBL" id="CAJHNH020003246">
    <property type="protein sequence ID" value="CAG5128865.1"/>
    <property type="molecule type" value="Genomic_DNA"/>
</dbReference>
<evidence type="ECO:0000313" key="2">
    <source>
        <dbReference type="Proteomes" id="UP000678393"/>
    </source>
</evidence>
<name>A0A8S3ZM79_9EUPU</name>
<proteinExistence type="predicted"/>